<protein>
    <submittedName>
        <fullName evidence="2">LysM domain-containing protein</fullName>
    </submittedName>
</protein>
<dbReference type="Proteomes" id="UP000095286">
    <property type="component" value="Unplaced"/>
</dbReference>
<dbReference type="WBParaSite" id="RSKR_0000241300.1">
    <property type="protein sequence ID" value="RSKR_0000241300.1"/>
    <property type="gene ID" value="RSKR_0000241300"/>
</dbReference>
<sequence>MEYEVKTTDTLAGIAAANDCTISELAKLNRLQTRTVFAGQKIKIPLPGQPIVIRKLSVQTNKEMKAPNDSIMRKSSGGVGLPPRSFSVNESKSADGIRKGPGGVIPVQAGAYARQNNQNPLAKTQSVPVSTKAMNQGDTFEDDTDCLQRFLKIKVKQVTESDGTVPGTLLVTPNCVMFDPHINHALVRENGQDLYGMIANMEDINSVAVYNDIRDLTGERPSDTRKDGLFDPDHVKTPPRQISPCTDNNILSRESNNPEIIEGQCIFTTGNNSDTEESFKDSSLLNSSNTQLPLIEEEEGTDNKKERLLVAQRDKRRTVSDLTNDQTDTFANNNVAKEEVEETSSLGIRRQRASSERQSTSSLDSNSGSPFSRISPNMARRSFGKLGRTLSQRATSLKDSVQSAGQTVANSTKIVAHGVVHHTKSAADQIQTGIQTSAKIVANAPSNLVQKGSELVKEGQSMVDSIFSVESLEPEKSIQAIKREQSMAKLDSLRQNTEEVRKSIAKNVGTSFVCGTKKEERPELFASINSLGSLHSNHSANEELGSPQEPYYMIVRLNRKTIKKTRKGSRKSTIDYESLDDDSSAFGNRRKREFWFAVPRAKADAIYHFLLQWSPDKYGHDAVAPTEEVVKKPTYDGRGFIILNGESDETINGEKNAPLFGGNSLMNREWEIVTVDEMCRRLSLEDALEPSEMPLPEGATSSQMLDEFMIRQVCDILPARAEGYPWINVFSSDKNGFSLSTFYRKMAEFGEEMSPILLLIRDTRGHVFGAVVSTPIQIAEHYYGTGDSCILFRFTGEYPHTRELRQYTWTGANQFFINATKEYLSIGAGQGYYGLWLDADLNIGRSQKCATFDNELLAGGESEEFVVQFIEAFGFAM</sequence>
<evidence type="ECO:0000313" key="2">
    <source>
        <dbReference type="WBParaSite" id="RSKR_0000241300.1"/>
    </source>
</evidence>
<organism evidence="1 2">
    <name type="scientific">Rhabditophanes sp. KR3021</name>
    <dbReference type="NCBI Taxonomy" id="114890"/>
    <lineage>
        <taxon>Eukaryota</taxon>
        <taxon>Metazoa</taxon>
        <taxon>Ecdysozoa</taxon>
        <taxon>Nematoda</taxon>
        <taxon>Chromadorea</taxon>
        <taxon>Rhabditida</taxon>
        <taxon>Tylenchina</taxon>
        <taxon>Panagrolaimomorpha</taxon>
        <taxon>Strongyloidoidea</taxon>
        <taxon>Alloionematidae</taxon>
        <taxon>Rhabditophanes</taxon>
    </lineage>
</organism>
<name>A0AC35TMM1_9BILA</name>
<proteinExistence type="predicted"/>
<evidence type="ECO:0000313" key="1">
    <source>
        <dbReference type="Proteomes" id="UP000095286"/>
    </source>
</evidence>
<reference evidence="2" key="1">
    <citation type="submission" date="2016-11" db="UniProtKB">
        <authorList>
            <consortium name="WormBaseParasite"/>
        </authorList>
    </citation>
    <scope>IDENTIFICATION</scope>
    <source>
        <strain evidence="2">KR3021</strain>
    </source>
</reference>
<accession>A0AC35TMM1</accession>